<dbReference type="GO" id="GO:0019899">
    <property type="term" value="F:enzyme binding"/>
    <property type="evidence" value="ECO:0007669"/>
    <property type="project" value="UniProtKB-ARBA"/>
</dbReference>
<dbReference type="Gene3D" id="4.10.60.10">
    <property type="entry name" value="Zinc finger, CCHC-type"/>
    <property type="match status" value="1"/>
</dbReference>
<evidence type="ECO:0000256" key="1">
    <source>
        <dbReference type="PROSITE-ProRule" id="PRU00047"/>
    </source>
</evidence>
<feature type="domain" description="CCHC-type" evidence="3">
    <location>
        <begin position="169"/>
        <end position="185"/>
    </location>
</feature>
<dbReference type="InterPro" id="IPR036875">
    <property type="entry name" value="Znf_CCHC_sf"/>
</dbReference>
<keyword evidence="1" id="KW-0862">Zinc</keyword>
<dbReference type="EMBL" id="WIXE01011895">
    <property type="protein sequence ID" value="KAK5976421.1"/>
    <property type="molecule type" value="Genomic_DNA"/>
</dbReference>
<dbReference type="PANTHER" id="PTHR46888">
    <property type="entry name" value="ZINC KNUCKLE DOMAINCONTAINING PROTEIN-RELATED"/>
    <property type="match status" value="1"/>
</dbReference>
<keyword evidence="1" id="KW-0863">Zinc-finger</keyword>
<dbReference type="GO" id="GO:0005737">
    <property type="term" value="C:cytoplasm"/>
    <property type="evidence" value="ECO:0007669"/>
    <property type="project" value="UniProtKB-ARBA"/>
</dbReference>
<dbReference type="GO" id="GO:0003676">
    <property type="term" value="F:nucleic acid binding"/>
    <property type="evidence" value="ECO:0007669"/>
    <property type="project" value="InterPro"/>
</dbReference>
<evidence type="ECO:0000313" key="4">
    <source>
        <dbReference type="EMBL" id="KAK5976421.1"/>
    </source>
</evidence>
<dbReference type="GO" id="GO:0008270">
    <property type="term" value="F:zinc ion binding"/>
    <property type="evidence" value="ECO:0007669"/>
    <property type="project" value="UniProtKB-KW"/>
</dbReference>
<accession>A0AAN8FBX3</accession>
<evidence type="ECO:0000313" key="5">
    <source>
        <dbReference type="Proteomes" id="UP001331761"/>
    </source>
</evidence>
<dbReference type="InterPro" id="IPR001878">
    <property type="entry name" value="Znf_CCHC"/>
</dbReference>
<feature type="region of interest" description="Disordered" evidence="2">
    <location>
        <begin position="136"/>
        <end position="164"/>
    </location>
</feature>
<dbReference type="PANTHER" id="PTHR46888:SF1">
    <property type="entry name" value="RIBONUCLEASE H"/>
    <property type="match status" value="1"/>
</dbReference>
<dbReference type="PROSITE" id="PS50158">
    <property type="entry name" value="ZF_CCHC"/>
    <property type="match status" value="1"/>
</dbReference>
<comment type="caution">
    <text evidence="4">The sequence shown here is derived from an EMBL/GenBank/DDBJ whole genome shotgun (WGS) entry which is preliminary data.</text>
</comment>
<dbReference type="Proteomes" id="UP001331761">
    <property type="component" value="Unassembled WGS sequence"/>
</dbReference>
<dbReference type="Pfam" id="PF00098">
    <property type="entry name" value="zf-CCHC"/>
    <property type="match status" value="1"/>
</dbReference>
<keyword evidence="1" id="KW-0479">Metal-binding</keyword>
<keyword evidence="5" id="KW-1185">Reference proteome</keyword>
<gene>
    <name evidence="4" type="ORF">GCK32_015517</name>
</gene>
<feature type="non-terminal residue" evidence="4">
    <location>
        <position position="263"/>
    </location>
</feature>
<dbReference type="SUPFAM" id="SSF57756">
    <property type="entry name" value="Retrovirus zinc finger-like domains"/>
    <property type="match status" value="1"/>
</dbReference>
<feature type="compositionally biased region" description="Basic and acidic residues" evidence="2">
    <location>
        <begin position="136"/>
        <end position="145"/>
    </location>
</feature>
<evidence type="ECO:0000256" key="2">
    <source>
        <dbReference type="SAM" id="MobiDB-lite"/>
    </source>
</evidence>
<protein>
    <submittedName>
        <fullName evidence="4">CCHC-type domain-containing protein</fullName>
    </submittedName>
</protein>
<organism evidence="4 5">
    <name type="scientific">Trichostrongylus colubriformis</name>
    <name type="common">Black scour worm</name>
    <dbReference type="NCBI Taxonomy" id="6319"/>
    <lineage>
        <taxon>Eukaryota</taxon>
        <taxon>Metazoa</taxon>
        <taxon>Ecdysozoa</taxon>
        <taxon>Nematoda</taxon>
        <taxon>Chromadorea</taxon>
        <taxon>Rhabditida</taxon>
        <taxon>Rhabditina</taxon>
        <taxon>Rhabditomorpha</taxon>
        <taxon>Strongyloidea</taxon>
        <taxon>Trichostrongylidae</taxon>
        <taxon>Trichostrongylus</taxon>
    </lineage>
</organism>
<dbReference type="SMART" id="SM00343">
    <property type="entry name" value="ZnF_C2HC"/>
    <property type="match status" value="1"/>
</dbReference>
<name>A0AAN8FBX3_TRICO</name>
<dbReference type="AlphaFoldDB" id="A0AAN8FBX3"/>
<proteinExistence type="predicted"/>
<reference evidence="4 5" key="1">
    <citation type="submission" date="2019-10" db="EMBL/GenBank/DDBJ databases">
        <title>Assembly and Annotation for the nematode Trichostrongylus colubriformis.</title>
        <authorList>
            <person name="Martin J."/>
        </authorList>
    </citation>
    <scope>NUCLEOTIDE SEQUENCE [LARGE SCALE GENOMIC DNA]</scope>
    <source>
        <strain evidence="4">G859</strain>
        <tissue evidence="4">Whole worm</tissue>
    </source>
</reference>
<sequence>MRALTELKNLKIRPGQEVSEFCVALEKIGEQAKPESSPEDRSMEYAQILLENLSAWPEHFQLVGALHKVEPHEAYEETKQSALSIEQSKIMLGTNRRNPVGWKARYAPYQSNRELKQPESKIENLVNMERLEELRETQRKGETHRPKGLKGPSTLGNPDHDRETAQGKKCYHCSKFGHFARECPSRTVKVNRTVQKKNLGDKGDAKVSSMVKQCRSLGMATRERASEKIDLIGRQIMIALDLLEDRCKALVDTGSMISIIPIE</sequence>
<evidence type="ECO:0000259" key="3">
    <source>
        <dbReference type="PROSITE" id="PS50158"/>
    </source>
</evidence>